<comment type="caution">
    <text evidence="12">The sequence shown here is derived from an EMBL/GenBank/DDBJ whole genome shotgun (WGS) entry which is preliminary data.</text>
</comment>
<dbReference type="InterPro" id="IPR000277">
    <property type="entry name" value="Cys/Met-Metab_PyrdxlP-dep_enz"/>
</dbReference>
<evidence type="ECO:0000256" key="3">
    <source>
        <dbReference type="ARBA" id="ARBA00009077"/>
    </source>
</evidence>
<evidence type="ECO:0000256" key="11">
    <source>
        <dbReference type="RuleBase" id="RU362118"/>
    </source>
</evidence>
<comment type="similarity">
    <text evidence="3 11">Belongs to the trans-sulfuration enzymes family.</text>
</comment>
<comment type="subunit">
    <text evidence="10">Homotetramer. Interacts with CALM in a calcium-dependent manner.</text>
</comment>
<dbReference type="Gene3D" id="3.40.640.10">
    <property type="entry name" value="Type I PLP-dependent aspartate aminotransferase-like (Major domain)"/>
    <property type="match status" value="1"/>
</dbReference>
<evidence type="ECO:0000256" key="7">
    <source>
        <dbReference type="ARBA" id="ARBA00023192"/>
    </source>
</evidence>
<evidence type="ECO:0000256" key="10">
    <source>
        <dbReference type="ARBA" id="ARBA00046537"/>
    </source>
</evidence>
<keyword evidence="12" id="KW-0456">Lyase</keyword>
<keyword evidence="13" id="KW-1185">Reference proteome</keyword>
<dbReference type="OrthoDB" id="3512640at2759"/>
<feature type="non-terminal residue" evidence="12">
    <location>
        <position position="1"/>
    </location>
</feature>
<evidence type="ECO:0000256" key="6">
    <source>
        <dbReference type="ARBA" id="ARBA00022898"/>
    </source>
</evidence>
<dbReference type="GO" id="GO:0004123">
    <property type="term" value="F:cystathionine gamma-lyase activity"/>
    <property type="evidence" value="ECO:0007669"/>
    <property type="project" value="TreeGrafter"/>
</dbReference>
<evidence type="ECO:0000313" key="12">
    <source>
        <dbReference type="EMBL" id="NWW73322.1"/>
    </source>
</evidence>
<dbReference type="Pfam" id="PF01053">
    <property type="entry name" value="Cys_Met_Meta_PP"/>
    <property type="match status" value="1"/>
</dbReference>
<evidence type="ECO:0000313" key="13">
    <source>
        <dbReference type="Proteomes" id="UP000580879"/>
    </source>
</evidence>
<protein>
    <recommendedName>
        <fullName evidence="5">Cystathionine gamma-lyase</fullName>
        <ecNumber evidence="4">4.4.1.1</ecNumber>
    </recommendedName>
    <alternativeName>
        <fullName evidence="9">Cysteine-protein sulfhydrase</fullName>
    </alternativeName>
    <alternativeName>
        <fullName evidence="8">Gamma-cystathionase</fullName>
    </alternativeName>
</protein>
<evidence type="ECO:0000256" key="2">
    <source>
        <dbReference type="ARBA" id="ARBA00005038"/>
    </source>
</evidence>
<evidence type="ECO:0000256" key="4">
    <source>
        <dbReference type="ARBA" id="ARBA00012085"/>
    </source>
</evidence>
<dbReference type="UniPathway" id="UPA00136">
    <property type="reaction ID" value="UER00202"/>
</dbReference>
<dbReference type="GO" id="GO:0005737">
    <property type="term" value="C:cytoplasm"/>
    <property type="evidence" value="ECO:0007669"/>
    <property type="project" value="TreeGrafter"/>
</dbReference>
<dbReference type="GO" id="GO:0019346">
    <property type="term" value="P:transsulfuration"/>
    <property type="evidence" value="ECO:0007669"/>
    <property type="project" value="InterPro"/>
</dbReference>
<accession>A0A7K6QHU8</accession>
<comment type="pathway">
    <text evidence="2">Amino-acid biosynthesis; L-cysteine biosynthesis; L-cysteine from L-homocysteine and L-serine: step 2/2.</text>
</comment>
<name>A0A7K6QHU8_9PASS</name>
<keyword evidence="7" id="KW-0198">Cysteine biosynthesis</keyword>
<keyword evidence="7" id="KW-0028">Amino-acid biosynthesis</keyword>
<proteinExistence type="inferred from homology"/>
<dbReference type="EMBL" id="VZRZ01002512">
    <property type="protein sequence ID" value="NWW73322.1"/>
    <property type="molecule type" value="Genomic_DNA"/>
</dbReference>
<dbReference type="PANTHER" id="PTHR11808:SF15">
    <property type="entry name" value="CYSTATHIONINE GAMMA-LYASE"/>
    <property type="match status" value="1"/>
</dbReference>
<evidence type="ECO:0000256" key="9">
    <source>
        <dbReference type="ARBA" id="ARBA00031772"/>
    </source>
</evidence>
<comment type="cofactor">
    <cofactor evidence="1 11">
        <name>pyridoxal 5'-phosphate</name>
        <dbReference type="ChEBI" id="CHEBI:597326"/>
    </cofactor>
</comment>
<dbReference type="SUPFAM" id="SSF53383">
    <property type="entry name" value="PLP-dependent transferases"/>
    <property type="match status" value="1"/>
</dbReference>
<evidence type="ECO:0000256" key="5">
    <source>
        <dbReference type="ARBA" id="ARBA00017343"/>
    </source>
</evidence>
<gene>
    <name evidence="12" type="primary">Cth_1</name>
    <name evidence="12" type="ORF">CLIRUF_R15489</name>
</gene>
<evidence type="ECO:0000256" key="8">
    <source>
        <dbReference type="ARBA" id="ARBA00029853"/>
    </source>
</evidence>
<dbReference type="GO" id="GO:0030170">
    <property type="term" value="F:pyridoxal phosphate binding"/>
    <property type="evidence" value="ECO:0007669"/>
    <property type="project" value="InterPro"/>
</dbReference>
<feature type="non-terminal residue" evidence="12">
    <location>
        <position position="73"/>
    </location>
</feature>
<sequence length="73" mass="7942">AGYLPAFPHFATHAIHTAQEPEQWSSWAVVPPITLSTTFKQVAPGVNKGYMYSRFGNPSRDVLEKVVAALEGA</sequence>
<dbReference type="InterPro" id="IPR015424">
    <property type="entry name" value="PyrdxlP-dep_Trfase"/>
</dbReference>
<dbReference type="AlphaFoldDB" id="A0A7K6QHU8"/>
<dbReference type="Proteomes" id="UP000580879">
    <property type="component" value="Unassembled WGS sequence"/>
</dbReference>
<dbReference type="InterPro" id="IPR015421">
    <property type="entry name" value="PyrdxlP-dep_Trfase_major"/>
</dbReference>
<keyword evidence="6 11" id="KW-0663">Pyridoxal phosphate</keyword>
<dbReference type="GO" id="GO:0019343">
    <property type="term" value="P:cysteine biosynthetic process via cystathionine"/>
    <property type="evidence" value="ECO:0007669"/>
    <property type="project" value="TreeGrafter"/>
</dbReference>
<dbReference type="PANTHER" id="PTHR11808">
    <property type="entry name" value="TRANS-SULFURATION ENZYME FAMILY MEMBER"/>
    <property type="match status" value="1"/>
</dbReference>
<evidence type="ECO:0000256" key="1">
    <source>
        <dbReference type="ARBA" id="ARBA00001933"/>
    </source>
</evidence>
<organism evidence="12 13">
    <name type="scientific">Climacteris rufus</name>
    <name type="common">rufous treecreeper</name>
    <dbReference type="NCBI Taxonomy" id="47695"/>
    <lineage>
        <taxon>Eukaryota</taxon>
        <taxon>Metazoa</taxon>
        <taxon>Chordata</taxon>
        <taxon>Craniata</taxon>
        <taxon>Vertebrata</taxon>
        <taxon>Euteleostomi</taxon>
        <taxon>Archelosauria</taxon>
        <taxon>Archosauria</taxon>
        <taxon>Dinosauria</taxon>
        <taxon>Saurischia</taxon>
        <taxon>Theropoda</taxon>
        <taxon>Coelurosauria</taxon>
        <taxon>Aves</taxon>
        <taxon>Neognathae</taxon>
        <taxon>Neoaves</taxon>
        <taxon>Telluraves</taxon>
        <taxon>Australaves</taxon>
        <taxon>Passeriformes</taxon>
        <taxon>Climacteridae</taxon>
        <taxon>Climacteris</taxon>
    </lineage>
</organism>
<reference evidence="12 13" key="1">
    <citation type="submission" date="2019-09" db="EMBL/GenBank/DDBJ databases">
        <title>Bird 10,000 Genomes (B10K) Project - Family phase.</title>
        <authorList>
            <person name="Zhang G."/>
        </authorList>
    </citation>
    <scope>NUCLEOTIDE SEQUENCE [LARGE SCALE GENOMIC DNA]</scope>
    <source>
        <strain evidence="12">B10K-DU-029-53</strain>
    </source>
</reference>
<dbReference type="EC" id="4.4.1.1" evidence="4"/>